<dbReference type="PROSITE" id="PS50979">
    <property type="entry name" value="BC"/>
    <property type="match status" value="1"/>
</dbReference>
<keyword evidence="25" id="KW-1185">Reference proteome</keyword>
<evidence type="ECO:0000256" key="1">
    <source>
        <dbReference type="ARBA" id="ARBA00001953"/>
    </source>
</evidence>
<keyword evidence="10" id="KW-0460">Magnesium</keyword>
<keyword evidence="15" id="KW-0464">Manganese</keyword>
<dbReference type="Proteomes" id="UP000472262">
    <property type="component" value="Unassembled WGS sequence"/>
</dbReference>
<evidence type="ECO:0000256" key="3">
    <source>
        <dbReference type="ARBA" id="ARBA00005060"/>
    </source>
</evidence>
<evidence type="ECO:0000259" key="23">
    <source>
        <dbReference type="PROSITE" id="PS50979"/>
    </source>
</evidence>
<feature type="domain" description="Biotin carboxylation" evidence="23">
    <location>
        <begin position="44"/>
        <end position="422"/>
    </location>
</feature>
<evidence type="ECO:0000256" key="2">
    <source>
        <dbReference type="ARBA" id="ARBA00004305"/>
    </source>
</evidence>
<evidence type="ECO:0000256" key="16">
    <source>
        <dbReference type="ARBA" id="ARBA00023267"/>
    </source>
</evidence>
<reference evidence="24" key="2">
    <citation type="submission" date="2025-09" db="UniProtKB">
        <authorList>
            <consortium name="Ensembl"/>
        </authorList>
    </citation>
    <scope>IDENTIFICATION</scope>
</reference>
<dbReference type="Pfam" id="PF00289">
    <property type="entry name" value="Biotin_carb_N"/>
    <property type="match status" value="1"/>
</dbReference>
<reference evidence="24" key="1">
    <citation type="submission" date="2025-08" db="UniProtKB">
        <authorList>
            <consortium name="Ensembl"/>
        </authorList>
    </citation>
    <scope>IDENTIFICATION</scope>
</reference>
<dbReference type="Pfam" id="PF18140">
    <property type="entry name" value="PCC_BT"/>
    <property type="match status" value="1"/>
</dbReference>
<proteinExistence type="predicted"/>
<keyword evidence="16" id="KW-0092">Biotin</keyword>
<feature type="domain" description="Lipoyl-binding" evidence="21">
    <location>
        <begin position="554"/>
        <end position="633"/>
    </location>
</feature>
<evidence type="ECO:0000256" key="20">
    <source>
        <dbReference type="PROSITE-ProRule" id="PRU00409"/>
    </source>
</evidence>
<evidence type="ECO:0000259" key="21">
    <source>
        <dbReference type="PROSITE" id="PS50968"/>
    </source>
</evidence>
<dbReference type="InterPro" id="IPR005482">
    <property type="entry name" value="Biotin_COase_C"/>
</dbReference>
<dbReference type="InterPro" id="IPR005479">
    <property type="entry name" value="CPAse_ATP-bd"/>
</dbReference>
<dbReference type="GO" id="GO:0005759">
    <property type="term" value="C:mitochondrial matrix"/>
    <property type="evidence" value="ECO:0007669"/>
    <property type="project" value="UniProtKB-SubCell"/>
</dbReference>
<dbReference type="InterPro" id="IPR016185">
    <property type="entry name" value="PreATP-grasp_dom_sf"/>
</dbReference>
<dbReference type="GO" id="GO:0016042">
    <property type="term" value="P:lipid catabolic process"/>
    <property type="evidence" value="ECO:0007669"/>
    <property type="project" value="UniProtKB-KW"/>
</dbReference>
<comment type="subcellular location">
    <subcellularLocation>
        <location evidence="2">Mitochondrion matrix</location>
    </subcellularLocation>
</comment>
<evidence type="ECO:0000313" key="24">
    <source>
        <dbReference type="Ensembl" id="ENSSGRP00000096511.1"/>
    </source>
</evidence>
<comment type="pathway">
    <text evidence="3">Metabolic intermediate metabolism; propanoyl-CoA degradation; succinyl-CoA from propanoyl-CoA: step 1/3.</text>
</comment>
<keyword evidence="12" id="KW-0442">Lipid degradation</keyword>
<dbReference type="InterPro" id="IPR000089">
    <property type="entry name" value="Biotin_lipoyl"/>
</dbReference>
<keyword evidence="9 20" id="KW-0067">ATP-binding</keyword>
<dbReference type="InterPro" id="IPR011764">
    <property type="entry name" value="Biotin_carboxylation_dom"/>
</dbReference>
<comment type="catalytic activity">
    <reaction evidence="19">
        <text>propanoyl-CoA + hydrogencarbonate + ATP = (S)-methylmalonyl-CoA + ADP + phosphate + H(+)</text>
        <dbReference type="Rhea" id="RHEA:23720"/>
        <dbReference type="ChEBI" id="CHEBI:15378"/>
        <dbReference type="ChEBI" id="CHEBI:17544"/>
        <dbReference type="ChEBI" id="CHEBI:30616"/>
        <dbReference type="ChEBI" id="CHEBI:43474"/>
        <dbReference type="ChEBI" id="CHEBI:57327"/>
        <dbReference type="ChEBI" id="CHEBI:57392"/>
        <dbReference type="ChEBI" id="CHEBI:456216"/>
        <dbReference type="EC" id="6.4.1.3"/>
    </reaction>
    <physiologicalReaction direction="left-to-right" evidence="19">
        <dbReference type="Rhea" id="RHEA:23721"/>
    </physiologicalReaction>
</comment>
<dbReference type="InterPro" id="IPR011053">
    <property type="entry name" value="Single_hybrid_motif"/>
</dbReference>
<evidence type="ECO:0000256" key="17">
    <source>
        <dbReference type="ARBA" id="ARBA00031557"/>
    </source>
</evidence>
<evidence type="ECO:0000259" key="22">
    <source>
        <dbReference type="PROSITE" id="PS50975"/>
    </source>
</evidence>
<dbReference type="SUPFAM" id="SSF51246">
    <property type="entry name" value="Rudiment single hybrid motif"/>
    <property type="match status" value="1"/>
</dbReference>
<dbReference type="Pfam" id="PF00364">
    <property type="entry name" value="Biotin_lipoyl"/>
    <property type="match status" value="1"/>
</dbReference>
<sequence>MAAYRSAAGFQRVLHAVKHVCFSKQRCGVIICRYSTVYDPNEKTFDKILIANRGEIACRVIKTCKKMGIKTVAVHSDVDSSAVHVKVADEAVCVGPAPTSKSYLNMDAIMNAIKQTGAQAVHPGYGFLSENKEFAKRLAAEGVTFIGPDTHAIQAMGDKIESKLIAKAAKVNTIPGFDGVVKDAKEAVKIAGEIGYPVMIKASAGGGGKGMRIAWNDEETSDMGFFLSGHISDICANGFCWCLQVLADKHGNALWLNERECSIQRRNQKVVEETCTDEITLCDVFDKRLLCFEKSNVMQGTHFAKEVIYILLKLFMQASSCMKFLGIRFLNDNCYFTFLLKVRVDSGIQEGSDISIYYDPMISKLVTYGKTREEALKKMEDALDNYVIRGVTHNIPLLREIIVHPRFVSGVISTKFLPEVYPDGFKGHMLTAGERRELLATAAALYVAAQLRSQKFLGDLSRQWELCVELDKSVHMLGVSRSGNNYTVEIDGEKVEVSGEWNLASALLPITINGKHRTLQCLLRTAAGEISLQYLGTSFKLRVLSKLAASLSKHMPEKVPEDTSSILRSPMPGSVVAVSVKPGDNVAEGQEICVIEAMKMQNSMTAAKTAKVKSVHCKAGDTVGEGDLLVELE</sequence>
<dbReference type="InterPro" id="IPR011054">
    <property type="entry name" value="Rudment_hybrid_motif"/>
</dbReference>
<evidence type="ECO:0000256" key="11">
    <source>
        <dbReference type="ARBA" id="ARBA00022946"/>
    </source>
</evidence>
<dbReference type="Gene3D" id="2.40.50.100">
    <property type="match status" value="1"/>
</dbReference>
<dbReference type="InterPro" id="IPR041265">
    <property type="entry name" value="PCC_BT"/>
</dbReference>
<gene>
    <name evidence="24" type="primary">pcca</name>
</gene>
<feature type="domain" description="ATP-grasp" evidence="22">
    <location>
        <begin position="163"/>
        <end position="219"/>
    </location>
</feature>
<evidence type="ECO:0000313" key="25">
    <source>
        <dbReference type="Proteomes" id="UP000472262"/>
    </source>
</evidence>
<evidence type="ECO:0000256" key="10">
    <source>
        <dbReference type="ARBA" id="ARBA00022842"/>
    </source>
</evidence>
<dbReference type="Gene3D" id="3.30.470.20">
    <property type="entry name" value="ATP-grasp fold, B domain"/>
    <property type="match status" value="2"/>
</dbReference>
<dbReference type="InterPro" id="IPR050856">
    <property type="entry name" value="Biotin_carboxylase_complex"/>
</dbReference>
<comment type="catalytic activity">
    <reaction evidence="18">
        <text>butanoyl-CoA + hydrogencarbonate + ATP = (2S)-ethylmalonyl-CoA + ADP + phosphate + H(+)</text>
        <dbReference type="Rhea" id="RHEA:59520"/>
        <dbReference type="ChEBI" id="CHEBI:15378"/>
        <dbReference type="ChEBI" id="CHEBI:17544"/>
        <dbReference type="ChEBI" id="CHEBI:30616"/>
        <dbReference type="ChEBI" id="CHEBI:43474"/>
        <dbReference type="ChEBI" id="CHEBI:57371"/>
        <dbReference type="ChEBI" id="CHEBI:60909"/>
        <dbReference type="ChEBI" id="CHEBI:456216"/>
    </reaction>
    <physiologicalReaction direction="left-to-right" evidence="18">
        <dbReference type="Rhea" id="RHEA:59521"/>
    </physiologicalReaction>
</comment>
<keyword evidence="6" id="KW-0436">Ligase</keyword>
<dbReference type="SUPFAM" id="SSF56059">
    <property type="entry name" value="Glutathione synthetase ATP-binding domain-like"/>
    <property type="match status" value="1"/>
</dbReference>
<dbReference type="Gene3D" id="3.40.50.20">
    <property type="match status" value="1"/>
</dbReference>
<dbReference type="InterPro" id="IPR005481">
    <property type="entry name" value="BC-like_N"/>
</dbReference>
<evidence type="ECO:0000256" key="18">
    <source>
        <dbReference type="ARBA" id="ARBA00048208"/>
    </source>
</evidence>
<evidence type="ECO:0000256" key="12">
    <source>
        <dbReference type="ARBA" id="ARBA00022963"/>
    </source>
</evidence>
<protein>
    <recommendedName>
        <fullName evidence="5">Propionyl-CoA carboxylase alpha chain, mitochondrial</fullName>
        <ecNumber evidence="4">6.4.1.3</ecNumber>
    </recommendedName>
    <alternativeName>
        <fullName evidence="17">Propanoyl-CoA:carbon dioxide ligase subunit alpha</fullName>
    </alternativeName>
</protein>
<keyword evidence="14" id="KW-0496">Mitochondrion</keyword>
<dbReference type="PROSITE" id="PS00866">
    <property type="entry name" value="CPSASE_1"/>
    <property type="match status" value="1"/>
</dbReference>
<evidence type="ECO:0000256" key="7">
    <source>
        <dbReference type="ARBA" id="ARBA00022723"/>
    </source>
</evidence>
<dbReference type="InterPro" id="IPR011761">
    <property type="entry name" value="ATP-grasp"/>
</dbReference>
<dbReference type="GO" id="GO:0046872">
    <property type="term" value="F:metal ion binding"/>
    <property type="evidence" value="ECO:0007669"/>
    <property type="project" value="UniProtKB-KW"/>
</dbReference>
<organism evidence="24 25">
    <name type="scientific">Sinocyclocheilus grahami</name>
    <name type="common">Dianchi golden-line fish</name>
    <name type="synonym">Barbus grahami</name>
    <dbReference type="NCBI Taxonomy" id="75366"/>
    <lineage>
        <taxon>Eukaryota</taxon>
        <taxon>Metazoa</taxon>
        <taxon>Chordata</taxon>
        <taxon>Craniata</taxon>
        <taxon>Vertebrata</taxon>
        <taxon>Euteleostomi</taxon>
        <taxon>Actinopterygii</taxon>
        <taxon>Neopterygii</taxon>
        <taxon>Teleostei</taxon>
        <taxon>Ostariophysi</taxon>
        <taxon>Cypriniformes</taxon>
        <taxon>Cyprinidae</taxon>
        <taxon>Cyprininae</taxon>
        <taxon>Sinocyclocheilus</taxon>
    </lineage>
</organism>
<dbReference type="InterPro" id="IPR013815">
    <property type="entry name" value="ATP_grasp_subdomain_1"/>
</dbReference>
<evidence type="ECO:0000256" key="8">
    <source>
        <dbReference type="ARBA" id="ARBA00022741"/>
    </source>
</evidence>
<dbReference type="Ensembl" id="ENSSGRT00000102683.1">
    <property type="protein sequence ID" value="ENSSGRP00000096511.1"/>
    <property type="gene ID" value="ENSSGRG00000047371.1"/>
</dbReference>
<dbReference type="SUPFAM" id="SSF52440">
    <property type="entry name" value="PreATP-grasp domain"/>
    <property type="match status" value="1"/>
</dbReference>
<dbReference type="PROSITE" id="PS00188">
    <property type="entry name" value="BIOTIN"/>
    <property type="match status" value="1"/>
</dbReference>
<dbReference type="Gene3D" id="3.30.1490.20">
    <property type="entry name" value="ATP-grasp fold, A domain"/>
    <property type="match status" value="1"/>
</dbReference>
<dbReference type="PANTHER" id="PTHR18866:SF33">
    <property type="entry name" value="METHYLCROTONOYL-COA CARBOXYLASE SUBUNIT ALPHA, MITOCHONDRIAL-RELATED"/>
    <property type="match status" value="1"/>
</dbReference>
<keyword evidence="13" id="KW-0443">Lipid metabolism</keyword>
<dbReference type="Pfam" id="PF02785">
    <property type="entry name" value="Biotin_carb_C"/>
    <property type="match status" value="1"/>
</dbReference>
<keyword evidence="11" id="KW-0809">Transit peptide</keyword>
<evidence type="ECO:0000256" key="19">
    <source>
        <dbReference type="ARBA" id="ARBA00049495"/>
    </source>
</evidence>
<dbReference type="Pfam" id="PF02786">
    <property type="entry name" value="CPSase_L_D2"/>
    <property type="match status" value="2"/>
</dbReference>
<dbReference type="AlphaFoldDB" id="A0A672S4R7"/>
<dbReference type="PROSITE" id="PS50968">
    <property type="entry name" value="BIOTINYL_LIPOYL"/>
    <property type="match status" value="1"/>
</dbReference>
<dbReference type="InterPro" id="IPR001882">
    <property type="entry name" value="Biotin_BS"/>
</dbReference>
<evidence type="ECO:0000256" key="6">
    <source>
        <dbReference type="ARBA" id="ARBA00022598"/>
    </source>
</evidence>
<evidence type="ECO:0000256" key="15">
    <source>
        <dbReference type="ARBA" id="ARBA00023211"/>
    </source>
</evidence>
<dbReference type="Gene3D" id="3.30.700.30">
    <property type="match status" value="1"/>
</dbReference>
<dbReference type="OMA" id="IGPKHYS"/>
<dbReference type="EC" id="6.4.1.3" evidence="4"/>
<evidence type="ECO:0000256" key="13">
    <source>
        <dbReference type="ARBA" id="ARBA00023098"/>
    </source>
</evidence>
<evidence type="ECO:0000256" key="5">
    <source>
        <dbReference type="ARBA" id="ARBA00018058"/>
    </source>
</evidence>
<dbReference type="SMART" id="SM00878">
    <property type="entry name" value="Biotin_carb_C"/>
    <property type="match status" value="1"/>
</dbReference>
<keyword evidence="7" id="KW-0479">Metal-binding</keyword>
<accession>A0A672S4R7</accession>
<dbReference type="PANTHER" id="PTHR18866">
    <property type="entry name" value="CARBOXYLASE:PYRUVATE/ACETYL-COA/PROPIONYL-COA CARBOXYLASE"/>
    <property type="match status" value="1"/>
</dbReference>
<evidence type="ECO:0000256" key="14">
    <source>
        <dbReference type="ARBA" id="ARBA00023128"/>
    </source>
</evidence>
<evidence type="ECO:0000256" key="9">
    <source>
        <dbReference type="ARBA" id="ARBA00022840"/>
    </source>
</evidence>
<dbReference type="FunFam" id="3.30.1490.20:FF:000003">
    <property type="entry name" value="acetyl-CoA carboxylase isoform X1"/>
    <property type="match status" value="1"/>
</dbReference>
<comment type="cofactor">
    <cofactor evidence="1">
        <name>biotin</name>
        <dbReference type="ChEBI" id="CHEBI:57586"/>
    </cofactor>
</comment>
<dbReference type="SUPFAM" id="SSF51230">
    <property type="entry name" value="Single hybrid motif"/>
    <property type="match status" value="1"/>
</dbReference>
<dbReference type="FunFam" id="3.40.50.20:FF:000010">
    <property type="entry name" value="Propionyl-CoA carboxylase subunit alpha"/>
    <property type="match status" value="1"/>
</dbReference>
<name>A0A672S4R7_SINGR</name>
<dbReference type="FunFam" id="2.40.50.100:FF:000029">
    <property type="entry name" value="propionyl-CoA carboxylase alpha chain, mitochondrial"/>
    <property type="match status" value="1"/>
</dbReference>
<dbReference type="GO" id="GO:0004658">
    <property type="term" value="F:propionyl-CoA carboxylase activity"/>
    <property type="evidence" value="ECO:0007669"/>
    <property type="project" value="UniProtKB-EC"/>
</dbReference>
<dbReference type="GO" id="GO:0005524">
    <property type="term" value="F:ATP binding"/>
    <property type="evidence" value="ECO:0007669"/>
    <property type="project" value="UniProtKB-UniRule"/>
</dbReference>
<dbReference type="CDD" id="cd06850">
    <property type="entry name" value="biotinyl_domain"/>
    <property type="match status" value="1"/>
</dbReference>
<evidence type="ECO:0000256" key="4">
    <source>
        <dbReference type="ARBA" id="ARBA00013050"/>
    </source>
</evidence>
<dbReference type="UniPathway" id="UPA00945">
    <property type="reaction ID" value="UER00908"/>
</dbReference>
<keyword evidence="8 20" id="KW-0547">Nucleotide-binding</keyword>
<dbReference type="PROSITE" id="PS50975">
    <property type="entry name" value="ATP_GRASP"/>
    <property type="match status" value="1"/>
</dbReference>